<feature type="compositionally biased region" description="Pro residues" evidence="2">
    <location>
        <begin position="241"/>
        <end position="260"/>
    </location>
</feature>
<protein>
    <recommendedName>
        <fullName evidence="3">Integrase catalytic domain-containing protein</fullName>
    </recommendedName>
</protein>
<sequence length="1249" mass="139306">MWGYVTGTSSKATDEKATNYLSLVDSWETDNSKVITWINNSVVQSIGTQLAKYDTAKEVWDHLERLYTQSNFAKQYKLETDIRALRQNELSVQEFYVAMSDLWDQLALTETAKLKAFKPYISRREEQCLVQFLMALRSDFEGLRGTILHRTPLPTVDSVVHELIAEETHLKSYGDKDPKLPSTPAVFAVPQRSQNKARVAPDECSYCKQKNHWKSQCPLLLNKGNKQQRPQQQQNKAPGLFQPPPQFRPPGPTPWAPRPPPFAAAAPSPIEHDFQSTVTPPPSALDPQVFEQFKFLASNPIAMSASMPHSGSGLSSTSTSGILSSLWILDSGASHHMSPHLISFTSLSPRSPVSVMSASSTPMQVEGVGSVVTPQLSLSDVYYIPTLALNLVSDPRTRKVIGIGHKLGDLYVVDELRVSGVAASSVDLSYFRLSHSSLVFYLWHVRLGHVSASRLQFLASTGALGHMSCSFAPFDLVHSDVWGPSPVSSKGGSKYYVSFIDDYTPQQNGVAERKHRHLVETARSLLLSSGVPSVFWGEVLLTATYLINRIPTAHNSGLSPFEKLYGESPDYSLLRVFGCTCFVLRPHVERNKLSPRSALCVFLGYGIGQKGYRCFDPVSQKLYASRHVTFLEHIPFFSIPAQSHDVTQSDLRSIDPFDIDIDDIFSDVSAHETSATSDTPETSRSYDSTTPMTAPAPDETTDVPLRKSTRTRKSTKLPDFAYSSYSASFAPLITNIHRLTEPESYREAISNPLWQNAMAEELTALYQTHTWDLVPLPLGKHAIGSRWVFKIKTKSDRSVERYKARLVAKGYSQQYGLDYDETFAPVAKMTTVRTLIAVASIRQWKICQMDVKNAFLNGDLHEEVYMTPPPGVPHKSGEVCRLRKALYGLKQAPRAWFENFSTVVTSLGFTPSNHDSALFVRCTGAGRILLSLYVDDMIITGDDYDGIESLKQELAHRFAMKDLGTLRYFLGIEVAQSKKGYLLSQTKYISDLFERARLSDKKTVNTPLETNVHYTPTDGVPLSDPSLYRTIVGSLVYLTVTCPDIAHAVHVVSQFVTAPTTVHWGAVLRILRYLRGTQFQSLLFPSTSSLKLSAYSDASWDSDPSDRKSTTGFCIFLGDSLISWKSKKQVVVSRSSTEAKYRAMAVTTSEIVWLRWLLSDMGVDVSQPTPLHCDNKSAMQIAKNSVFHERTKHIEIDCHFTRQHLQLGTISLPFVPSALQIADIFTKALSSLRFRFLCDKLSMLIVVAL</sequence>
<dbReference type="Gene3D" id="4.10.60.10">
    <property type="entry name" value="Zinc finger, CCHC-type"/>
    <property type="match status" value="1"/>
</dbReference>
<dbReference type="InterPro" id="IPR036875">
    <property type="entry name" value="Znf_CCHC_sf"/>
</dbReference>
<dbReference type="PANTHER" id="PTHR11439:SF461">
    <property type="entry name" value="OS10G0432200 PROTEIN"/>
    <property type="match status" value="1"/>
</dbReference>
<dbReference type="EMBL" id="JARYMX010000002">
    <property type="protein sequence ID" value="KAJ9562057.1"/>
    <property type="molecule type" value="Genomic_DNA"/>
</dbReference>
<keyword evidence="1" id="KW-0645">Protease</keyword>
<dbReference type="InterPro" id="IPR043502">
    <property type="entry name" value="DNA/RNA_pol_sf"/>
</dbReference>
<dbReference type="PANTHER" id="PTHR11439">
    <property type="entry name" value="GAG-POL-RELATED RETROTRANSPOSON"/>
    <property type="match status" value="1"/>
</dbReference>
<dbReference type="Pfam" id="PF22936">
    <property type="entry name" value="Pol_BBD"/>
    <property type="match status" value="1"/>
</dbReference>
<feature type="compositionally biased region" description="Polar residues" evidence="2">
    <location>
        <begin position="671"/>
        <end position="692"/>
    </location>
</feature>
<dbReference type="GO" id="GO:0008270">
    <property type="term" value="F:zinc ion binding"/>
    <property type="evidence" value="ECO:0007669"/>
    <property type="project" value="InterPro"/>
</dbReference>
<dbReference type="SUPFAM" id="SSF57756">
    <property type="entry name" value="Retrovirus zinc finger-like domains"/>
    <property type="match status" value="1"/>
</dbReference>
<dbReference type="InterPro" id="IPR001584">
    <property type="entry name" value="Integrase_cat-core"/>
</dbReference>
<dbReference type="GO" id="GO:0015074">
    <property type="term" value="P:DNA integration"/>
    <property type="evidence" value="ECO:0007669"/>
    <property type="project" value="InterPro"/>
</dbReference>
<proteinExistence type="predicted"/>
<dbReference type="GO" id="GO:0003676">
    <property type="term" value="F:nucleic acid binding"/>
    <property type="evidence" value="ECO:0007669"/>
    <property type="project" value="InterPro"/>
</dbReference>
<dbReference type="InterPro" id="IPR036397">
    <property type="entry name" value="RNaseH_sf"/>
</dbReference>
<feature type="region of interest" description="Disordered" evidence="2">
    <location>
        <begin position="224"/>
        <end position="260"/>
    </location>
</feature>
<dbReference type="AlphaFoldDB" id="A0AA38WI98"/>
<comment type="caution">
    <text evidence="4">The sequence shown here is derived from an EMBL/GenBank/DDBJ whole genome shotgun (WGS) entry which is preliminary data.</text>
</comment>
<dbReference type="Proteomes" id="UP001172457">
    <property type="component" value="Chromosome 2"/>
</dbReference>
<evidence type="ECO:0000256" key="2">
    <source>
        <dbReference type="SAM" id="MobiDB-lite"/>
    </source>
</evidence>
<keyword evidence="5" id="KW-1185">Reference proteome</keyword>
<dbReference type="SUPFAM" id="SSF53098">
    <property type="entry name" value="Ribonuclease H-like"/>
    <property type="match status" value="1"/>
</dbReference>
<keyword evidence="1" id="KW-0378">Hydrolase</keyword>
<dbReference type="InterPro" id="IPR057670">
    <property type="entry name" value="SH3_retrovirus"/>
</dbReference>
<dbReference type="PROSITE" id="PS50994">
    <property type="entry name" value="INTEGRASE"/>
    <property type="match status" value="1"/>
</dbReference>
<accession>A0AA38WI98</accession>
<feature type="compositionally biased region" description="Low complexity" evidence="2">
    <location>
        <begin position="224"/>
        <end position="240"/>
    </location>
</feature>
<dbReference type="Pfam" id="PF07727">
    <property type="entry name" value="RVT_2"/>
    <property type="match status" value="1"/>
</dbReference>
<dbReference type="SUPFAM" id="SSF56672">
    <property type="entry name" value="DNA/RNA polymerases"/>
    <property type="match status" value="1"/>
</dbReference>
<gene>
    <name evidence="4" type="ORF">OSB04_007217</name>
</gene>
<feature type="region of interest" description="Disordered" evidence="2">
    <location>
        <begin position="670"/>
        <end position="712"/>
    </location>
</feature>
<reference evidence="4" key="1">
    <citation type="submission" date="2023-03" db="EMBL/GenBank/DDBJ databases">
        <title>Chromosome-scale reference genome and RAD-based genetic map of yellow starthistle (Centaurea solstitialis) reveal putative structural variation and QTLs associated with invader traits.</title>
        <authorList>
            <person name="Reatini B."/>
            <person name="Cang F.A."/>
            <person name="Jiang Q."/>
            <person name="Mckibben M.T.W."/>
            <person name="Barker M.S."/>
            <person name="Rieseberg L.H."/>
            <person name="Dlugosch K.M."/>
        </authorList>
    </citation>
    <scope>NUCLEOTIDE SEQUENCE</scope>
    <source>
        <strain evidence="4">CAN-66</strain>
        <tissue evidence="4">Leaf</tissue>
    </source>
</reference>
<name>A0AA38WI98_9ASTR</name>
<organism evidence="4 5">
    <name type="scientific">Centaurea solstitialis</name>
    <name type="common">yellow star-thistle</name>
    <dbReference type="NCBI Taxonomy" id="347529"/>
    <lineage>
        <taxon>Eukaryota</taxon>
        <taxon>Viridiplantae</taxon>
        <taxon>Streptophyta</taxon>
        <taxon>Embryophyta</taxon>
        <taxon>Tracheophyta</taxon>
        <taxon>Spermatophyta</taxon>
        <taxon>Magnoliopsida</taxon>
        <taxon>eudicotyledons</taxon>
        <taxon>Gunneridae</taxon>
        <taxon>Pentapetalae</taxon>
        <taxon>asterids</taxon>
        <taxon>campanulids</taxon>
        <taxon>Asterales</taxon>
        <taxon>Asteraceae</taxon>
        <taxon>Carduoideae</taxon>
        <taxon>Cardueae</taxon>
        <taxon>Centaureinae</taxon>
        <taxon>Centaurea</taxon>
    </lineage>
</organism>
<dbReference type="Pfam" id="PF25597">
    <property type="entry name" value="SH3_retrovirus"/>
    <property type="match status" value="1"/>
</dbReference>
<dbReference type="InterPro" id="IPR054722">
    <property type="entry name" value="PolX-like_BBD"/>
</dbReference>
<dbReference type="GO" id="GO:0004190">
    <property type="term" value="F:aspartic-type endopeptidase activity"/>
    <property type="evidence" value="ECO:0007669"/>
    <property type="project" value="UniProtKB-KW"/>
</dbReference>
<dbReference type="InterPro" id="IPR013103">
    <property type="entry name" value="RVT_2"/>
</dbReference>
<evidence type="ECO:0000259" key="3">
    <source>
        <dbReference type="PROSITE" id="PS50994"/>
    </source>
</evidence>
<dbReference type="Gene3D" id="3.30.420.10">
    <property type="entry name" value="Ribonuclease H-like superfamily/Ribonuclease H"/>
    <property type="match status" value="1"/>
</dbReference>
<keyword evidence="1" id="KW-0064">Aspartyl protease</keyword>
<feature type="domain" description="Integrase catalytic" evidence="3">
    <location>
        <begin position="503"/>
        <end position="568"/>
    </location>
</feature>
<evidence type="ECO:0000313" key="5">
    <source>
        <dbReference type="Proteomes" id="UP001172457"/>
    </source>
</evidence>
<dbReference type="Pfam" id="PF14223">
    <property type="entry name" value="Retrotran_gag_2"/>
    <property type="match status" value="1"/>
</dbReference>
<evidence type="ECO:0000256" key="1">
    <source>
        <dbReference type="ARBA" id="ARBA00022750"/>
    </source>
</evidence>
<dbReference type="InterPro" id="IPR012337">
    <property type="entry name" value="RNaseH-like_sf"/>
</dbReference>
<evidence type="ECO:0000313" key="4">
    <source>
        <dbReference type="EMBL" id="KAJ9562057.1"/>
    </source>
</evidence>
<dbReference type="CDD" id="cd09272">
    <property type="entry name" value="RNase_HI_RT_Ty1"/>
    <property type="match status" value="1"/>
</dbReference>